<evidence type="ECO:0008006" key="4">
    <source>
        <dbReference type="Google" id="ProtNLM"/>
    </source>
</evidence>
<organism evidence="2 3">
    <name type="scientific">Echeneis naucrates</name>
    <name type="common">Live sharksucker</name>
    <dbReference type="NCBI Taxonomy" id="173247"/>
    <lineage>
        <taxon>Eukaryota</taxon>
        <taxon>Metazoa</taxon>
        <taxon>Chordata</taxon>
        <taxon>Craniata</taxon>
        <taxon>Vertebrata</taxon>
        <taxon>Euteleostomi</taxon>
        <taxon>Actinopterygii</taxon>
        <taxon>Neopterygii</taxon>
        <taxon>Teleostei</taxon>
        <taxon>Neoteleostei</taxon>
        <taxon>Acanthomorphata</taxon>
        <taxon>Carangaria</taxon>
        <taxon>Carangiformes</taxon>
        <taxon>Echeneidae</taxon>
        <taxon>Echeneis</taxon>
    </lineage>
</organism>
<keyword evidence="3" id="KW-1185">Reference proteome</keyword>
<sequence length="1175" mass="130148">TLHLSTPTSILKSSANTLKIAMVSLHKCTEILIFNKFDTFSYSQCVLTNRGMLLSMTQMTQTSAPMNEMATAEATCRRGDITFESFVCPGGEVEISSSSGCINGSIILPDNEATHNTETEDTVISVSMIVQSCGHSIEHLYYNPEMTDTSVSIDLDASDVTRQNDETIPLSHLGANGAPVITPDGFEKPSGDHDVQSSKEHLDHPYCNNQNCSLASDGNLSAAQEALQRSTDAMGEVKQISFEVSDNQTGRQEAEAFALIGVGLKKSNGTRSFEKSFPLPDIQAVICQPPDDNTRVTSITQHQINYDYEHQNCVLGNEAVLDTHQPVCIGSLLTNLSLENKSINGQVQETSNHSLHPEDSLQATMHHKTRSSDCSDYVASAESCPPVEVEQHLEHVTQMHSNSGLTESSKAKDSALVSSANGPVLCNSAENLSGILKALSECPSVASALQFGILSPVARRASLSASKGHNEPGLDHFLSEDSALEAEKSLVAPDPARLWAEHLDSPMSRPLFNSTALGFKPQSDPVTESDTDVKPFYFPQSEVGKPVLDFPLIPDGPLQQQLRQMAEFLILASGKMGPPAAASASVPIPAVISVPLTRTTPVESHSACVGTSAVKLVDHSLNTSGQFERKRDFSVVDSCTLTDPLLWNVPPGSLECLPKQELEQRLRSSMIMVEVLVQQLAAARAHGCPAGPAPSELREKFVQTDHTELNQVRMHSDKRPPYGQVKSVFERTKETQTRMIQKVKDALQQTEDMRAQMMEALAFSAMDQLRTHCAKEISELEKSVGSQQDLLAALNQVYPEQIEEELNRANLNLQTARQQTGDLNLQVTILTSEMGVLRQKLTEKEEDSGQLERKITELSATVSSTLASYTFLEQALASETTKLQQSWKDIQQAKDRANELEISLGQSDERICELSQDLAESEDRCRQLQILSQSQKIQIQQLQDVCTQLSGVREMNEFLQMENELAREQVAESERLLSANLQGLRERNIQCEDIKTELCLLHCGLQEEQQAADSKHEAEVLELKHQLSRLNSLVERGNQALQQKAQDERTMATLSAEIQDAQETLNKHKADNNELRKEVAELRRSLQQFKVESDFLRKEFRKAGSPSADAAHFMEDNIQLLREVRMILSLSQIQHGNQQKSENELQMLNNMINKVREVRDTFYFLSMLFHIFYPQ</sequence>
<evidence type="ECO:0000256" key="1">
    <source>
        <dbReference type="SAM" id="Coils"/>
    </source>
</evidence>
<dbReference type="PANTHER" id="PTHR15347:SF1">
    <property type="entry name" value="SPERM-ASSOCIATED ANTIGEN 5"/>
    <property type="match status" value="1"/>
</dbReference>
<dbReference type="Ensembl" id="ENSENLT00000055480.1">
    <property type="protein sequence ID" value="ENSENLP00000054195.1"/>
    <property type="gene ID" value="ENSENLG00000022580.1"/>
</dbReference>
<dbReference type="InterPro" id="IPR028728">
    <property type="entry name" value="Astrin"/>
</dbReference>
<feature type="coiled-coil region" evidence="1">
    <location>
        <begin position="799"/>
        <end position="861"/>
    </location>
</feature>
<gene>
    <name evidence="2" type="primary">spag5</name>
</gene>
<dbReference type="AlphaFoldDB" id="A0A665XCP5"/>
<evidence type="ECO:0000313" key="3">
    <source>
        <dbReference type="Proteomes" id="UP000472264"/>
    </source>
</evidence>
<protein>
    <recommendedName>
        <fullName evidence="4">Sperm associated antigen 5</fullName>
    </recommendedName>
</protein>
<accession>A0A665XCP5</accession>
<feature type="coiled-coil region" evidence="1">
    <location>
        <begin position="1044"/>
        <end position="1099"/>
    </location>
</feature>
<proteinExistence type="predicted"/>
<dbReference type="GO" id="GO:0051301">
    <property type="term" value="P:cell division"/>
    <property type="evidence" value="ECO:0007669"/>
    <property type="project" value="InterPro"/>
</dbReference>
<reference evidence="2" key="2">
    <citation type="submission" date="2025-08" db="UniProtKB">
        <authorList>
            <consortium name="Ensembl"/>
        </authorList>
    </citation>
    <scope>IDENTIFICATION</scope>
</reference>
<dbReference type="GO" id="GO:0051988">
    <property type="term" value="P:regulation of attachment of spindle microtubules to kinetochore"/>
    <property type="evidence" value="ECO:0007669"/>
    <property type="project" value="InterPro"/>
</dbReference>
<reference evidence="2" key="3">
    <citation type="submission" date="2025-09" db="UniProtKB">
        <authorList>
            <consortium name="Ensembl"/>
        </authorList>
    </citation>
    <scope>IDENTIFICATION</scope>
</reference>
<dbReference type="Proteomes" id="UP000472264">
    <property type="component" value="Chromosome 1"/>
</dbReference>
<dbReference type="PANTHER" id="PTHR15347">
    <property type="entry name" value="SPERM-ASSOCIATED ANTIGEN 5"/>
    <property type="match status" value="1"/>
</dbReference>
<keyword evidence="1" id="KW-0175">Coiled coil</keyword>
<reference evidence="2" key="1">
    <citation type="submission" date="2021-04" db="EMBL/GenBank/DDBJ databases">
        <authorList>
            <consortium name="Wellcome Sanger Institute Data Sharing"/>
        </authorList>
    </citation>
    <scope>NUCLEOTIDE SEQUENCE [LARGE SCALE GENOMIC DNA]</scope>
</reference>
<feature type="coiled-coil region" evidence="1">
    <location>
        <begin position="733"/>
        <end position="760"/>
    </location>
</feature>
<name>A0A665XCP5_ECHNA</name>
<evidence type="ECO:0000313" key="2">
    <source>
        <dbReference type="Ensembl" id="ENSENLP00000054195.1"/>
    </source>
</evidence>